<dbReference type="Gene3D" id="3.40.50.150">
    <property type="entry name" value="Vaccinia Virus protein VP39"/>
    <property type="match status" value="1"/>
</dbReference>
<dbReference type="InterPro" id="IPR036974">
    <property type="entry name" value="PUA_sf"/>
</dbReference>
<accession>A0A0E0EKV2</accession>
<sequence length="495" mass="54171">MDSSASASASPTAAAAADADRYTYSPRLRWQPEVEEYFAAAYGRDRFARISEALAHPSCYSCIRVNTLKSSTDAVMHKLMNLVDQNGLCGGINGLEIGQQNGGEQAHEGNSVVHKCPYSGLDNVLFVQGSGPHALHYNSQPDQSIKEVIVSRKCAESVLRGAQVYIPGVLACSSHVEKGDKVAVSVAIEQPAEDGGWTVDAHHEERKGLYIGQGITAMSRSGIFRVPHGVAVEMTERVYKLPSFNDVLEGEIFLQNLPSVVAARVLDPQPGERILDMCAAPGGKTTAIAILMKDQGEIIALDRSHNKKFDNFVLLDNKKTDDKRYVSKADLRKNLRRMRNGPGRNNCSGGRVENSKGFLPNSFDRVLLDAPCSALGLRPRLFAGEETLESLRNHATYQRRMFDQAVKLVHPGGVIVYSTCTINPGENEALVRYALDKYKFLSLGSQHPKVGGPGIVGSFELSTKKYTEEWLTKHESQLVQRFDPSSTLDTIASHV</sequence>
<dbReference type="Gramene" id="OMERI08G10410.2">
    <property type="protein sequence ID" value="OMERI08G10410.2"/>
    <property type="gene ID" value="OMERI08G10410"/>
</dbReference>
<dbReference type="GO" id="GO:0008173">
    <property type="term" value="F:RNA methyltransferase activity"/>
    <property type="evidence" value="ECO:0007669"/>
    <property type="project" value="InterPro"/>
</dbReference>
<proteinExistence type="inferred from homology"/>
<evidence type="ECO:0000256" key="2">
    <source>
        <dbReference type="ARBA" id="ARBA00022603"/>
    </source>
</evidence>
<dbReference type="CDD" id="cd21150">
    <property type="entry name" value="PUA_NSun6-like"/>
    <property type="match status" value="1"/>
</dbReference>
<organism evidence="8">
    <name type="scientific">Oryza meridionalis</name>
    <dbReference type="NCBI Taxonomy" id="40149"/>
    <lineage>
        <taxon>Eukaryota</taxon>
        <taxon>Viridiplantae</taxon>
        <taxon>Streptophyta</taxon>
        <taxon>Embryophyta</taxon>
        <taxon>Tracheophyta</taxon>
        <taxon>Spermatophyta</taxon>
        <taxon>Magnoliopsida</taxon>
        <taxon>Liliopsida</taxon>
        <taxon>Poales</taxon>
        <taxon>Poaceae</taxon>
        <taxon>BOP clade</taxon>
        <taxon>Oryzoideae</taxon>
        <taxon>Oryzeae</taxon>
        <taxon>Oryzinae</taxon>
        <taxon>Oryza</taxon>
    </lineage>
</organism>
<feature type="binding site" evidence="6">
    <location>
        <begin position="278"/>
        <end position="284"/>
    </location>
    <ligand>
        <name>S-adenosyl-L-methionine</name>
        <dbReference type="ChEBI" id="CHEBI:59789"/>
    </ligand>
</feature>
<dbReference type="InterPro" id="IPR018314">
    <property type="entry name" value="RsmB/NOL1/NOP2-like_CS"/>
</dbReference>
<keyword evidence="2 6" id="KW-0489">Methyltransferase</keyword>
<keyword evidence="3 6" id="KW-0808">Transferase</keyword>
<evidence type="ECO:0000313" key="9">
    <source>
        <dbReference type="Proteomes" id="UP000008021"/>
    </source>
</evidence>
<evidence type="ECO:0000313" key="8">
    <source>
        <dbReference type="EnsemblPlants" id="OMERI08G10410.2"/>
    </source>
</evidence>
<dbReference type="PANTHER" id="PTHR22807:SF34">
    <property type="entry name" value="TRNA (CYTOSINE(72)-C(5))-METHYLTRANSFERASE NSUN6"/>
    <property type="match status" value="1"/>
</dbReference>
<dbReference type="Gene3D" id="2.30.130.10">
    <property type="entry name" value="PUA domain"/>
    <property type="match status" value="1"/>
</dbReference>
<evidence type="ECO:0000256" key="5">
    <source>
        <dbReference type="ARBA" id="ARBA00022884"/>
    </source>
</evidence>
<dbReference type="AlphaFoldDB" id="A0A0E0EKV2"/>
<dbReference type="InterPro" id="IPR002478">
    <property type="entry name" value="PUA"/>
</dbReference>
<name>A0A0E0EKV2_9ORYZ</name>
<evidence type="ECO:0000256" key="4">
    <source>
        <dbReference type="ARBA" id="ARBA00022691"/>
    </source>
</evidence>
<reference evidence="8" key="2">
    <citation type="submission" date="2018-05" db="EMBL/GenBank/DDBJ databases">
        <title>OmerRS3 (Oryza meridionalis Reference Sequence Version 3).</title>
        <authorList>
            <person name="Zhang J."/>
            <person name="Kudrna D."/>
            <person name="Lee S."/>
            <person name="Talag J."/>
            <person name="Welchert J."/>
            <person name="Wing R.A."/>
        </authorList>
    </citation>
    <scope>NUCLEOTIDE SEQUENCE [LARGE SCALE GENOMIC DNA]</scope>
    <source>
        <strain evidence="8">cv. OR44</strain>
    </source>
</reference>
<evidence type="ECO:0000256" key="6">
    <source>
        <dbReference type="PROSITE-ProRule" id="PRU01023"/>
    </source>
</evidence>
<dbReference type="GO" id="GO:0001510">
    <property type="term" value="P:RNA methylation"/>
    <property type="evidence" value="ECO:0007669"/>
    <property type="project" value="InterPro"/>
</dbReference>
<keyword evidence="4 6" id="KW-0949">S-adenosyl-L-methionine</keyword>
<dbReference type="SUPFAM" id="SSF88697">
    <property type="entry name" value="PUA domain-like"/>
    <property type="match status" value="1"/>
</dbReference>
<dbReference type="PROSITE" id="PS50890">
    <property type="entry name" value="PUA"/>
    <property type="match status" value="1"/>
</dbReference>
<dbReference type="CDD" id="cd02440">
    <property type="entry name" value="AdoMet_MTases"/>
    <property type="match status" value="1"/>
</dbReference>
<evidence type="ECO:0000256" key="1">
    <source>
        <dbReference type="ARBA" id="ARBA00007494"/>
    </source>
</evidence>
<dbReference type="PROSITE" id="PS01153">
    <property type="entry name" value="NOL1_NOP2_SUN"/>
    <property type="match status" value="1"/>
</dbReference>
<evidence type="ECO:0000256" key="3">
    <source>
        <dbReference type="ARBA" id="ARBA00022679"/>
    </source>
</evidence>
<dbReference type="Pfam" id="PF01189">
    <property type="entry name" value="Methyltr_RsmB-F"/>
    <property type="match status" value="1"/>
</dbReference>
<dbReference type="SMART" id="SM00359">
    <property type="entry name" value="PUA"/>
    <property type="match status" value="1"/>
</dbReference>
<feature type="binding site" evidence="6">
    <location>
        <position position="302"/>
    </location>
    <ligand>
        <name>S-adenosyl-L-methionine</name>
        <dbReference type="ChEBI" id="CHEBI:59789"/>
    </ligand>
</feature>
<dbReference type="InterPro" id="IPR015947">
    <property type="entry name" value="PUA-like_sf"/>
</dbReference>
<dbReference type="InterPro" id="IPR001678">
    <property type="entry name" value="MeTrfase_RsmB-F_NOP2_dom"/>
</dbReference>
<keyword evidence="9" id="KW-1185">Reference proteome</keyword>
<evidence type="ECO:0000259" key="7">
    <source>
        <dbReference type="PROSITE" id="PS51686"/>
    </source>
</evidence>
<dbReference type="PROSITE" id="PS51686">
    <property type="entry name" value="SAM_MT_RSMB_NOP"/>
    <property type="match status" value="1"/>
</dbReference>
<dbReference type="EnsemblPlants" id="OMERI08G10410.2">
    <property type="protein sequence ID" value="OMERI08G10410.2"/>
    <property type="gene ID" value="OMERI08G10410"/>
</dbReference>
<dbReference type="PRINTS" id="PR02008">
    <property type="entry name" value="RCMTFAMILY"/>
</dbReference>
<dbReference type="Pfam" id="PF01472">
    <property type="entry name" value="PUA"/>
    <property type="match status" value="1"/>
</dbReference>
<reference evidence="8" key="1">
    <citation type="submission" date="2015-04" db="UniProtKB">
        <authorList>
            <consortium name="EnsemblPlants"/>
        </authorList>
    </citation>
    <scope>IDENTIFICATION</scope>
</reference>
<dbReference type="InterPro" id="IPR023267">
    <property type="entry name" value="RCMT"/>
</dbReference>
<comment type="similarity">
    <text evidence="1 6">Belongs to the class I-like SAM-binding methyltransferase superfamily. RsmB/NOP family.</text>
</comment>
<dbReference type="SUPFAM" id="SSF53335">
    <property type="entry name" value="S-adenosyl-L-methionine-dependent methyltransferases"/>
    <property type="match status" value="1"/>
</dbReference>
<feature type="domain" description="SAM-dependent MTase RsmB/NOP-type" evidence="7">
    <location>
        <begin position="182"/>
        <end position="495"/>
    </location>
</feature>
<dbReference type="GO" id="GO:0003723">
    <property type="term" value="F:RNA binding"/>
    <property type="evidence" value="ECO:0007669"/>
    <property type="project" value="UniProtKB-UniRule"/>
</dbReference>
<feature type="binding site" evidence="6">
    <location>
        <position position="330"/>
    </location>
    <ligand>
        <name>S-adenosyl-L-methionine</name>
        <dbReference type="ChEBI" id="CHEBI:59789"/>
    </ligand>
</feature>
<dbReference type="eggNOG" id="KOG1122">
    <property type="taxonomic scope" value="Eukaryota"/>
</dbReference>
<keyword evidence="5 6" id="KW-0694">RNA-binding</keyword>
<feature type="binding site" evidence="6">
    <location>
        <position position="369"/>
    </location>
    <ligand>
        <name>S-adenosyl-L-methionine</name>
        <dbReference type="ChEBI" id="CHEBI:59789"/>
    </ligand>
</feature>
<dbReference type="InterPro" id="IPR049560">
    <property type="entry name" value="MeTrfase_RsmB-F_NOP2_cat"/>
</dbReference>
<protein>
    <recommendedName>
        <fullName evidence="7">SAM-dependent MTase RsmB/NOP-type domain-containing protein</fullName>
    </recommendedName>
</protein>
<feature type="active site" description="Nucleophile" evidence="6">
    <location>
        <position position="420"/>
    </location>
</feature>
<dbReference type="STRING" id="40149.A0A0E0EKV2"/>
<dbReference type="InterPro" id="IPR029063">
    <property type="entry name" value="SAM-dependent_MTases_sf"/>
</dbReference>
<dbReference type="PANTHER" id="PTHR22807">
    <property type="entry name" value="NOP2 YEAST -RELATED NOL1/NOP2/FMU SUN DOMAIN-CONTAINING"/>
    <property type="match status" value="1"/>
</dbReference>
<dbReference type="Proteomes" id="UP000008021">
    <property type="component" value="Chromosome 8"/>
</dbReference>